<dbReference type="InterPro" id="IPR006139">
    <property type="entry name" value="D-isomer_2_OHA_DH_cat_dom"/>
</dbReference>
<dbReference type="CDD" id="cd12169">
    <property type="entry name" value="PGDH_like_1"/>
    <property type="match status" value="1"/>
</dbReference>
<feature type="domain" description="D-isomer specific 2-hydroxyacid dehydrogenase NAD-binding" evidence="6">
    <location>
        <begin position="126"/>
        <end position="322"/>
    </location>
</feature>
<evidence type="ECO:0000256" key="2">
    <source>
        <dbReference type="ARBA" id="ARBA00023002"/>
    </source>
</evidence>
<dbReference type="EMBL" id="JARVKM010000009">
    <property type="protein sequence ID" value="KAK9779813.1"/>
    <property type="molecule type" value="Genomic_DNA"/>
</dbReference>
<dbReference type="Gene3D" id="3.40.50.720">
    <property type="entry name" value="NAD(P)-binding Rossmann-like Domain"/>
    <property type="match status" value="2"/>
</dbReference>
<comment type="caution">
    <text evidence="7">The sequence shown here is derived from an EMBL/GenBank/DDBJ whole genome shotgun (WGS) entry which is preliminary data.</text>
</comment>
<evidence type="ECO:0000259" key="5">
    <source>
        <dbReference type="Pfam" id="PF00389"/>
    </source>
</evidence>
<evidence type="ECO:0000259" key="6">
    <source>
        <dbReference type="Pfam" id="PF02826"/>
    </source>
</evidence>
<comment type="similarity">
    <text evidence="1 4">Belongs to the D-isomer specific 2-hydroxyacid dehydrogenase family.</text>
</comment>
<evidence type="ECO:0000313" key="8">
    <source>
        <dbReference type="Proteomes" id="UP001465668"/>
    </source>
</evidence>
<accession>A0ABR2Y168</accession>
<dbReference type="SUPFAM" id="SSF51735">
    <property type="entry name" value="NAD(P)-binding Rossmann-fold domains"/>
    <property type="match status" value="1"/>
</dbReference>
<dbReference type="InterPro" id="IPR029753">
    <property type="entry name" value="D-isomer_DH_CS"/>
</dbReference>
<gene>
    <name evidence="7" type="ORF">SCAR479_03420</name>
</gene>
<dbReference type="InterPro" id="IPR050857">
    <property type="entry name" value="D-2-hydroxyacid_DH"/>
</dbReference>
<dbReference type="PANTHER" id="PTHR42789">
    <property type="entry name" value="D-ISOMER SPECIFIC 2-HYDROXYACID DEHYDROGENASE FAMILY PROTEIN (AFU_ORTHOLOGUE AFUA_6G10090)"/>
    <property type="match status" value="1"/>
</dbReference>
<evidence type="ECO:0000256" key="4">
    <source>
        <dbReference type="RuleBase" id="RU003719"/>
    </source>
</evidence>
<organism evidence="7 8">
    <name type="scientific">Seiridium cardinale</name>
    <dbReference type="NCBI Taxonomy" id="138064"/>
    <lineage>
        <taxon>Eukaryota</taxon>
        <taxon>Fungi</taxon>
        <taxon>Dikarya</taxon>
        <taxon>Ascomycota</taxon>
        <taxon>Pezizomycotina</taxon>
        <taxon>Sordariomycetes</taxon>
        <taxon>Xylariomycetidae</taxon>
        <taxon>Amphisphaeriales</taxon>
        <taxon>Sporocadaceae</taxon>
        <taxon>Seiridium</taxon>
    </lineage>
</organism>
<dbReference type="InterPro" id="IPR006140">
    <property type="entry name" value="D-isomer_DH_NAD-bd"/>
</dbReference>
<sequence>MTGTKVAVLDDYQELSKPHFDQLRDAGYEVTVFTDTLLPYNHPSTPQSAKDALIKRLEPFAIICTMRERTPFPADLVSKLPNLKLLLTTGSRNASLDVKAFHDRGVPVAGTVAEKQSPDSTTQHTVALILGLARNLAQDDKVMKAGGWQTQVNTGLSGKVFGTLGLGRLGTATARIMHLAFGMRIIAWSSNLTQEAADEKAKAAGLPVEDRNGQKTFKAVSREELFGQADVVSVHIVLSERSKGLVNKSDLAKMKSSALFVNTSRGPIVNDEDLLAAGKSGSIRGIAIDVYGIEPLPKESEWRTTKWGEDGRSSVLLTPHMGYVEGEPMSAWYKQQVENILRWKKGEELAILYKDSGY</sequence>
<name>A0ABR2Y168_9PEZI</name>
<dbReference type="PROSITE" id="PS00671">
    <property type="entry name" value="D_2_HYDROXYACID_DH_3"/>
    <property type="match status" value="1"/>
</dbReference>
<evidence type="ECO:0000313" key="7">
    <source>
        <dbReference type="EMBL" id="KAK9779813.1"/>
    </source>
</evidence>
<dbReference type="Pfam" id="PF00389">
    <property type="entry name" value="2-Hacid_dh"/>
    <property type="match status" value="1"/>
</dbReference>
<evidence type="ECO:0000256" key="1">
    <source>
        <dbReference type="ARBA" id="ARBA00005854"/>
    </source>
</evidence>
<keyword evidence="8" id="KW-1185">Reference proteome</keyword>
<evidence type="ECO:0000256" key="3">
    <source>
        <dbReference type="ARBA" id="ARBA00023027"/>
    </source>
</evidence>
<dbReference type="PANTHER" id="PTHR42789:SF1">
    <property type="entry name" value="D-ISOMER SPECIFIC 2-HYDROXYACID DEHYDROGENASE FAMILY PROTEIN (AFU_ORTHOLOGUE AFUA_6G10090)"/>
    <property type="match status" value="1"/>
</dbReference>
<protein>
    <submittedName>
        <fullName evidence="7">D-isomer specific 2-hydroxyacid dehydrogenase</fullName>
    </submittedName>
</protein>
<feature type="domain" description="D-isomer specific 2-hydroxyacid dehydrogenase catalytic" evidence="5">
    <location>
        <begin position="7"/>
        <end position="348"/>
    </location>
</feature>
<dbReference type="Proteomes" id="UP001465668">
    <property type="component" value="Unassembled WGS sequence"/>
</dbReference>
<keyword evidence="2 4" id="KW-0560">Oxidoreductase</keyword>
<reference evidence="7 8" key="1">
    <citation type="submission" date="2024-02" db="EMBL/GenBank/DDBJ databases">
        <title>First draft genome assembly of two strains of Seiridium cardinale.</title>
        <authorList>
            <person name="Emiliani G."/>
            <person name="Scali E."/>
        </authorList>
    </citation>
    <scope>NUCLEOTIDE SEQUENCE [LARGE SCALE GENOMIC DNA]</scope>
    <source>
        <strain evidence="7 8">BM-138-000479</strain>
    </source>
</reference>
<dbReference type="SUPFAM" id="SSF52283">
    <property type="entry name" value="Formate/glycerate dehydrogenase catalytic domain-like"/>
    <property type="match status" value="1"/>
</dbReference>
<keyword evidence="3" id="KW-0520">NAD</keyword>
<proteinExistence type="inferred from homology"/>
<dbReference type="InterPro" id="IPR036291">
    <property type="entry name" value="NAD(P)-bd_dom_sf"/>
</dbReference>
<dbReference type="Pfam" id="PF02826">
    <property type="entry name" value="2-Hacid_dh_C"/>
    <property type="match status" value="1"/>
</dbReference>